<dbReference type="AlphaFoldDB" id="A0AAE6G0X0"/>
<dbReference type="RefSeq" id="WP_140796521.1">
    <property type="nucleotide sequence ID" value="NZ_CP017170.1"/>
</dbReference>
<keyword evidence="2" id="KW-0472">Membrane</keyword>
<evidence type="ECO:0000313" key="3">
    <source>
        <dbReference type="EMBL" id="QDE68975.1"/>
    </source>
</evidence>
<reference evidence="3 4" key="1">
    <citation type="journal article" date="2019" name="Science">
        <title>Social genes are selection hotspots in kin groups of a soil microbe.</title>
        <authorList>
            <person name="Wielgoss S."/>
            <person name="Wolfensberger R."/>
            <person name="Sun L."/>
            <person name="Fiegna F."/>
            <person name="Velicer G.J."/>
        </authorList>
    </citation>
    <scope>NUCLEOTIDE SEQUENCE [LARGE SCALE GENOMIC DNA]</scope>
    <source>
        <strain evidence="3 4">MC3.5.9c15</strain>
    </source>
</reference>
<gene>
    <name evidence="3" type="ORF">BHS09_19430</name>
</gene>
<feature type="transmembrane region" description="Helical" evidence="2">
    <location>
        <begin position="38"/>
        <end position="57"/>
    </location>
</feature>
<evidence type="ECO:0000313" key="4">
    <source>
        <dbReference type="Proteomes" id="UP000320179"/>
    </source>
</evidence>
<sequence length="332" mass="34473">MELWRMALAPVYAACLLGLLVAAFAYGRKDVASRPYRVPLLWFGLLAGVALVVLRHVQGTGAVLASETAVKAMGSVLLVLAAGLALRGAWARTRANVLRGSAPVPLDEAVAALRAGASPGWGVYHGVLDAESTLTSPGGVPCVFFDAEVREVAADGRRGPLLSRERAYAPVLALRGQRARASVSFSPASLMAPVEVRRCKALPGTVPASWYQTAHPVTARVRESAASLSPAPGGMNVPSTDAPSPRPAIEPEALSWERVGAVGESCLVVGELRRGPVEGSYALVGREGGPAMLVLGPQAPATSETLARRAWRHFAAAGVLSMAAAVVLSRAL</sequence>
<proteinExistence type="predicted"/>
<protein>
    <submittedName>
        <fullName evidence="3">Uncharacterized protein</fullName>
    </submittedName>
</protein>
<accession>A0AAE6G0X0</accession>
<feature type="transmembrane region" description="Helical" evidence="2">
    <location>
        <begin position="6"/>
        <end position="26"/>
    </location>
</feature>
<dbReference type="Proteomes" id="UP000320179">
    <property type="component" value="Chromosome"/>
</dbReference>
<keyword evidence="2" id="KW-0812">Transmembrane</keyword>
<organism evidence="3 4">
    <name type="scientific">Myxococcus xanthus</name>
    <dbReference type="NCBI Taxonomy" id="34"/>
    <lineage>
        <taxon>Bacteria</taxon>
        <taxon>Pseudomonadati</taxon>
        <taxon>Myxococcota</taxon>
        <taxon>Myxococcia</taxon>
        <taxon>Myxococcales</taxon>
        <taxon>Cystobacterineae</taxon>
        <taxon>Myxococcaceae</taxon>
        <taxon>Myxococcus</taxon>
    </lineage>
</organism>
<feature type="region of interest" description="Disordered" evidence="1">
    <location>
        <begin position="225"/>
        <end position="246"/>
    </location>
</feature>
<evidence type="ECO:0000256" key="2">
    <source>
        <dbReference type="SAM" id="Phobius"/>
    </source>
</evidence>
<feature type="transmembrane region" description="Helical" evidence="2">
    <location>
        <begin position="69"/>
        <end position="90"/>
    </location>
</feature>
<evidence type="ECO:0000256" key="1">
    <source>
        <dbReference type="SAM" id="MobiDB-lite"/>
    </source>
</evidence>
<dbReference type="EMBL" id="CP017174">
    <property type="protein sequence ID" value="QDE68975.1"/>
    <property type="molecule type" value="Genomic_DNA"/>
</dbReference>
<name>A0AAE6G0X0_MYXXA</name>
<keyword evidence="2" id="KW-1133">Transmembrane helix</keyword>